<evidence type="ECO:0000259" key="1">
    <source>
        <dbReference type="Pfam" id="PF20149"/>
    </source>
</evidence>
<dbReference type="EMBL" id="JABBWK010000182">
    <property type="protein sequence ID" value="KAG1888438.1"/>
    <property type="molecule type" value="Genomic_DNA"/>
</dbReference>
<feature type="domain" description="DUF6532" evidence="1">
    <location>
        <begin position="72"/>
        <end position="206"/>
    </location>
</feature>
<dbReference type="InterPro" id="IPR045341">
    <property type="entry name" value="DUF6532"/>
</dbReference>
<evidence type="ECO:0000313" key="2">
    <source>
        <dbReference type="EMBL" id="KAG1888438.1"/>
    </source>
</evidence>
<dbReference type="Pfam" id="PF20149">
    <property type="entry name" value="DUF6532"/>
    <property type="match status" value="1"/>
</dbReference>
<keyword evidence="3" id="KW-1185">Reference proteome</keyword>
<gene>
    <name evidence="2" type="ORF">F5891DRAFT_1199295</name>
</gene>
<organism evidence="2 3">
    <name type="scientific">Suillus fuscotomentosus</name>
    <dbReference type="NCBI Taxonomy" id="1912939"/>
    <lineage>
        <taxon>Eukaryota</taxon>
        <taxon>Fungi</taxon>
        <taxon>Dikarya</taxon>
        <taxon>Basidiomycota</taxon>
        <taxon>Agaricomycotina</taxon>
        <taxon>Agaricomycetes</taxon>
        <taxon>Agaricomycetidae</taxon>
        <taxon>Boletales</taxon>
        <taxon>Suillineae</taxon>
        <taxon>Suillaceae</taxon>
        <taxon>Suillus</taxon>
    </lineage>
</organism>
<protein>
    <recommendedName>
        <fullName evidence="1">DUF6532 domain-containing protein</fullName>
    </recommendedName>
</protein>
<evidence type="ECO:0000313" key="3">
    <source>
        <dbReference type="Proteomes" id="UP001195769"/>
    </source>
</evidence>
<reference evidence="2" key="1">
    <citation type="journal article" date="2020" name="New Phytol.">
        <title>Comparative genomics reveals dynamic genome evolution in host specialist ectomycorrhizal fungi.</title>
        <authorList>
            <person name="Lofgren L.A."/>
            <person name="Nguyen N.H."/>
            <person name="Vilgalys R."/>
            <person name="Ruytinx J."/>
            <person name="Liao H.L."/>
            <person name="Branco S."/>
            <person name="Kuo A."/>
            <person name="LaButti K."/>
            <person name="Lipzen A."/>
            <person name="Andreopoulos W."/>
            <person name="Pangilinan J."/>
            <person name="Riley R."/>
            <person name="Hundley H."/>
            <person name="Na H."/>
            <person name="Barry K."/>
            <person name="Grigoriev I.V."/>
            <person name="Stajich J.E."/>
            <person name="Kennedy P.G."/>
        </authorList>
    </citation>
    <scope>NUCLEOTIDE SEQUENCE</scope>
    <source>
        <strain evidence="2">FC203</strain>
    </source>
</reference>
<dbReference type="GeneID" id="64663033"/>
<proteinExistence type="predicted"/>
<sequence>MAEVSSSSIESTEAQQPFESLALRGVKRLAPPLTKVDGLQVVQKVKIGNGGSRGRVRYADFDRLYSSIIHLAVGHYQAILANSTIYPGDVESRNWSGEAWAASCRANGVKIDYDEDTYKLITLRGSNLRSELKTVMQPLVVAEFGFTDEKTPEATSCNVALVKSLLENRKSFTYKDRKEANIIQKGMIKWCYKKKNSLGVKFPAYFMDASTGGISFGIIMAILQL</sequence>
<comment type="caution">
    <text evidence="2">The sequence shown here is derived from an EMBL/GenBank/DDBJ whole genome shotgun (WGS) entry which is preliminary data.</text>
</comment>
<dbReference type="AlphaFoldDB" id="A0AAD4DPK4"/>
<name>A0AAD4DPK4_9AGAM</name>
<dbReference type="RefSeq" id="XP_041217133.1">
    <property type="nucleotide sequence ID" value="XM_041368735.1"/>
</dbReference>
<accession>A0AAD4DPK4</accession>
<dbReference type="Proteomes" id="UP001195769">
    <property type="component" value="Unassembled WGS sequence"/>
</dbReference>